<dbReference type="PANTHER" id="PTHR12049:SF7">
    <property type="entry name" value="PROTEIN ARGININE METHYLTRANSFERASE NDUFAF7, MITOCHONDRIAL"/>
    <property type="match status" value="1"/>
</dbReference>
<evidence type="ECO:0000256" key="2">
    <source>
        <dbReference type="ARBA" id="ARBA00022679"/>
    </source>
</evidence>
<keyword evidence="4" id="KW-1185">Reference proteome</keyword>
<dbReference type="PANTHER" id="PTHR12049">
    <property type="entry name" value="PROTEIN ARGININE METHYLTRANSFERASE NDUFAF7, MITOCHONDRIAL"/>
    <property type="match status" value="1"/>
</dbReference>
<dbReference type="InterPro" id="IPR003788">
    <property type="entry name" value="NDUFAF7"/>
</dbReference>
<dbReference type="SUPFAM" id="SSF53335">
    <property type="entry name" value="S-adenosyl-L-methionine-dependent methyltransferases"/>
    <property type="match status" value="1"/>
</dbReference>
<dbReference type="Proteomes" id="UP000664779">
    <property type="component" value="Unassembled WGS sequence"/>
</dbReference>
<sequence length="360" mass="39184">MTDTPLKKRLKARLKAHGPMTVADYMATCLADPADGYYMTRPPFGRDGDFITAPEVSQMFGELIGAFLLSAWEAMGSPTSFQLVELGPGRGTLMADVLRTARLRPAFMAAANLCLVETSEELRQTQRQTLADAARSPTHYDTLEALPDGPLLLVANEFFDALPIHQFIKTPDGWRERLVGLNDKDELSFGAGTSTLDQNFLPPMLRTCPLGTIVETQPSANAIAQSIGERISLYGGTALLIDYGYLRTAPGDTLQALHKHQFDDIFARPGEADLTAHVNFEALQHAATVGGAHAQLPLEQGEFLLRLGLLERAGALGANLPLEEQDAIRDAVERLAAPEQMGRLFKVLAISQTATRLDPF</sequence>
<proteinExistence type="predicted"/>
<keyword evidence="2" id="KW-0808">Transferase</keyword>
<dbReference type="RefSeq" id="WP_206937576.1">
    <property type="nucleotide sequence ID" value="NZ_JAFLNF010000001.1"/>
</dbReference>
<dbReference type="EMBL" id="JAFLNF010000001">
    <property type="protein sequence ID" value="MBO0343837.1"/>
    <property type="molecule type" value="Genomic_DNA"/>
</dbReference>
<keyword evidence="1 3" id="KW-0489">Methyltransferase</keyword>
<dbReference type="InterPro" id="IPR029063">
    <property type="entry name" value="SAM-dependent_MTases_sf"/>
</dbReference>
<gene>
    <name evidence="3" type="ORF">J0X15_01270</name>
</gene>
<dbReference type="AlphaFoldDB" id="A0A939J591"/>
<dbReference type="Pfam" id="PF02636">
    <property type="entry name" value="Methyltransf_28"/>
    <property type="match status" value="1"/>
</dbReference>
<protein>
    <submittedName>
        <fullName evidence="3">Class I SAM-dependent methyltransferase</fullName>
    </submittedName>
</protein>
<name>A0A939J591_9HYPH</name>
<dbReference type="InterPro" id="IPR038375">
    <property type="entry name" value="NDUFAF7_sf"/>
</dbReference>
<dbReference type="Gene3D" id="3.40.50.12710">
    <property type="match status" value="1"/>
</dbReference>
<evidence type="ECO:0000313" key="3">
    <source>
        <dbReference type="EMBL" id="MBO0343837.1"/>
    </source>
</evidence>
<dbReference type="GO" id="GO:0032259">
    <property type="term" value="P:methylation"/>
    <property type="evidence" value="ECO:0007669"/>
    <property type="project" value="UniProtKB-KW"/>
</dbReference>
<comment type="caution">
    <text evidence="3">The sequence shown here is derived from an EMBL/GenBank/DDBJ whole genome shotgun (WGS) entry which is preliminary data.</text>
</comment>
<dbReference type="GO" id="GO:0035243">
    <property type="term" value="F:protein-arginine omega-N symmetric methyltransferase activity"/>
    <property type="evidence" value="ECO:0007669"/>
    <property type="project" value="TreeGrafter"/>
</dbReference>
<reference evidence="3" key="1">
    <citation type="submission" date="2021-03" db="EMBL/GenBank/DDBJ databases">
        <title>Roseibium sp. CAU 1637 isolated from Incheon.</title>
        <authorList>
            <person name="Kim W."/>
        </authorList>
    </citation>
    <scope>NUCLEOTIDE SEQUENCE</scope>
    <source>
        <strain evidence="3">CAU 1637</strain>
    </source>
</reference>
<evidence type="ECO:0000313" key="4">
    <source>
        <dbReference type="Proteomes" id="UP000664779"/>
    </source>
</evidence>
<organism evidence="3 4">
    <name type="scientific">Roseibium limicola</name>
    <dbReference type="NCBI Taxonomy" id="2816037"/>
    <lineage>
        <taxon>Bacteria</taxon>
        <taxon>Pseudomonadati</taxon>
        <taxon>Pseudomonadota</taxon>
        <taxon>Alphaproteobacteria</taxon>
        <taxon>Hyphomicrobiales</taxon>
        <taxon>Stappiaceae</taxon>
        <taxon>Roseibium</taxon>
    </lineage>
</organism>
<evidence type="ECO:0000256" key="1">
    <source>
        <dbReference type="ARBA" id="ARBA00022603"/>
    </source>
</evidence>
<accession>A0A939J591</accession>